<proteinExistence type="predicted"/>
<gene>
    <name evidence="1" type="ORF">BN1044_01126</name>
</gene>
<accession>A0A1C6YXY2</accession>
<sequence>MEFLALKQGGFTLHLCHFSIHNQPFTCLFSLVDLNDASYLMFRSDEVGFLLQEPSYDVKFDRQDNFESGHFYASPVSQITSFGYRELLVLGKILTRIIEQHYQTFNAKSYFANAENIRLKHFYNRLVRRGENRLNFELNNNIGPGELGYAFKTPSFRTQKNDRT</sequence>
<dbReference type="RefSeq" id="WP_072307889.1">
    <property type="nucleotide sequence ID" value="NZ_FMIQ01000014.1"/>
</dbReference>
<organism evidence="1 2">
    <name type="scientific">Hafnia alvei</name>
    <dbReference type="NCBI Taxonomy" id="569"/>
    <lineage>
        <taxon>Bacteria</taxon>
        <taxon>Pseudomonadati</taxon>
        <taxon>Pseudomonadota</taxon>
        <taxon>Gammaproteobacteria</taxon>
        <taxon>Enterobacterales</taxon>
        <taxon>Hafniaceae</taxon>
        <taxon>Hafnia</taxon>
    </lineage>
</organism>
<name>A0A1C6YXY2_HAFAL</name>
<evidence type="ECO:0000313" key="1">
    <source>
        <dbReference type="EMBL" id="SCM51659.1"/>
    </source>
</evidence>
<dbReference type="EMBL" id="FMIQ01000014">
    <property type="protein sequence ID" value="SCM51659.1"/>
    <property type="molecule type" value="Genomic_DNA"/>
</dbReference>
<dbReference type="Proteomes" id="UP000094844">
    <property type="component" value="Unassembled WGS sequence"/>
</dbReference>
<dbReference type="AlphaFoldDB" id="A0A1C6YXY2"/>
<reference evidence="1 2" key="1">
    <citation type="submission" date="2016-09" db="EMBL/GenBank/DDBJ databases">
        <authorList>
            <person name="Capua I."/>
            <person name="De Benedictis P."/>
            <person name="Joannis T."/>
            <person name="Lombin L.H."/>
            <person name="Cattoli G."/>
        </authorList>
    </citation>
    <scope>NUCLEOTIDE SEQUENCE [LARGE SCALE GENOMIC DNA]</scope>
    <source>
        <strain evidence="1 2">GB001</strain>
    </source>
</reference>
<protein>
    <submittedName>
        <fullName evidence="1">Uncharacterized protein</fullName>
    </submittedName>
</protein>
<evidence type="ECO:0000313" key="2">
    <source>
        <dbReference type="Proteomes" id="UP000094844"/>
    </source>
</evidence>
<dbReference type="OrthoDB" id="7060451at2"/>